<dbReference type="PRINTS" id="PR00368">
    <property type="entry name" value="FADPNR"/>
</dbReference>
<feature type="disulfide bond" description="Redox-active" evidence="10">
    <location>
        <begin position="51"/>
        <end position="56"/>
    </location>
</feature>
<feature type="domain" description="FAD/NAD(P)-binding" evidence="13">
    <location>
        <begin position="15"/>
        <end position="334"/>
    </location>
</feature>
<keyword evidence="2 11" id="KW-0285">Flavoprotein</keyword>
<keyword evidence="6" id="KW-1015">Disulfide bond</keyword>
<comment type="similarity">
    <text evidence="1 11">Belongs to the class-I pyridine nucleotide-disulfide oxidoreductase family.</text>
</comment>
<evidence type="ECO:0000259" key="13">
    <source>
        <dbReference type="Pfam" id="PF07992"/>
    </source>
</evidence>
<evidence type="ECO:0000256" key="9">
    <source>
        <dbReference type="PIRSR" id="PIRSR000350-3"/>
    </source>
</evidence>
<evidence type="ECO:0000313" key="15">
    <source>
        <dbReference type="Proteomes" id="UP000007382"/>
    </source>
</evidence>
<dbReference type="EMBL" id="AP012342">
    <property type="protein sequence ID" value="BAM06441.1"/>
    <property type="molecule type" value="Genomic_DNA"/>
</dbReference>
<evidence type="ECO:0000256" key="10">
    <source>
        <dbReference type="PIRSR" id="PIRSR000350-4"/>
    </source>
</evidence>
<feature type="binding site" evidence="9">
    <location>
        <position position="278"/>
    </location>
    <ligand>
        <name>NAD(+)</name>
        <dbReference type="ChEBI" id="CHEBI:57540"/>
    </ligand>
</feature>
<dbReference type="InterPro" id="IPR036188">
    <property type="entry name" value="FAD/NAD-bd_sf"/>
</dbReference>
<dbReference type="InterPro" id="IPR001100">
    <property type="entry name" value="Pyr_nuc-diS_OxRdtase"/>
</dbReference>
<feature type="binding site" evidence="9">
    <location>
        <position position="60"/>
    </location>
    <ligand>
        <name>FAD</name>
        <dbReference type="ChEBI" id="CHEBI:57692"/>
    </ligand>
</feature>
<evidence type="ECO:0000256" key="5">
    <source>
        <dbReference type="ARBA" id="ARBA00023002"/>
    </source>
</evidence>
<comment type="cofactor">
    <cofactor evidence="9">
        <name>FAD</name>
        <dbReference type="ChEBI" id="CHEBI:57692"/>
    </cofactor>
    <text evidence="9">Binds 1 FAD per subunit.</text>
</comment>
<dbReference type="InterPro" id="IPR012999">
    <property type="entry name" value="Pyr_OxRdtase_I_AS"/>
</dbReference>
<feature type="domain" description="Pyridine nucleotide-disulphide oxidoreductase dimerisation" evidence="12">
    <location>
        <begin position="354"/>
        <end position="460"/>
    </location>
</feature>
<keyword evidence="9" id="KW-0520">NAD</keyword>
<keyword evidence="5 11" id="KW-0560">Oxidoreductase</keyword>
<dbReference type="PROSITE" id="PS00076">
    <property type="entry name" value="PYRIDINE_REDOX_1"/>
    <property type="match status" value="1"/>
</dbReference>
<dbReference type="InterPro" id="IPR023753">
    <property type="entry name" value="FAD/NAD-binding_dom"/>
</dbReference>
<evidence type="ECO:0000259" key="12">
    <source>
        <dbReference type="Pfam" id="PF02852"/>
    </source>
</evidence>
<dbReference type="PIRSF" id="PIRSF000350">
    <property type="entry name" value="Mercury_reductase_MerA"/>
    <property type="match status" value="1"/>
</dbReference>
<dbReference type="SUPFAM" id="SSF55424">
    <property type="entry name" value="FAD/NAD-linked reductases, dimerisation (C-terminal) domain"/>
    <property type="match status" value="1"/>
</dbReference>
<evidence type="ECO:0000256" key="1">
    <source>
        <dbReference type="ARBA" id="ARBA00007532"/>
    </source>
</evidence>
<dbReference type="PANTHER" id="PTHR43014">
    <property type="entry name" value="MERCURIC REDUCTASE"/>
    <property type="match status" value="1"/>
</dbReference>
<dbReference type="Proteomes" id="UP000007382">
    <property type="component" value="Chromosome"/>
</dbReference>
<proteinExistence type="inferred from homology"/>
<dbReference type="GO" id="GO:0050660">
    <property type="term" value="F:flavin adenine dinucleotide binding"/>
    <property type="evidence" value="ECO:0007669"/>
    <property type="project" value="TreeGrafter"/>
</dbReference>
<dbReference type="Pfam" id="PF07992">
    <property type="entry name" value="Pyr_redox_2"/>
    <property type="match status" value="1"/>
</dbReference>
<dbReference type="PATRIC" id="fig|1162668.3.peg.844"/>
<dbReference type="GO" id="GO:0003955">
    <property type="term" value="F:NAD(P)H dehydrogenase (quinone) activity"/>
    <property type="evidence" value="ECO:0007669"/>
    <property type="project" value="TreeGrafter"/>
</dbReference>
<accession>I0IME2</accession>
<dbReference type="HOGENOM" id="CLU_016755_1_4_0"/>
<dbReference type="PANTHER" id="PTHR43014:SF4">
    <property type="entry name" value="PYRIDINE NUCLEOTIDE-DISULFIDE OXIDOREDUCTASE RCLA-RELATED"/>
    <property type="match status" value="1"/>
</dbReference>
<name>I0IME2_LEPFC</name>
<dbReference type="STRING" id="1162668.LFE_0726"/>
<evidence type="ECO:0000313" key="14">
    <source>
        <dbReference type="EMBL" id="BAM06441.1"/>
    </source>
</evidence>
<dbReference type="KEGG" id="lfc:LFE_0726"/>
<protein>
    <submittedName>
        <fullName evidence="14">Putative dihydrolipoamide dehydrogenase</fullName>
    </submittedName>
</protein>
<keyword evidence="7 11" id="KW-0676">Redox-active center</keyword>
<organism evidence="14 15">
    <name type="scientific">Leptospirillum ferrooxidans (strain C2-3)</name>
    <dbReference type="NCBI Taxonomy" id="1162668"/>
    <lineage>
        <taxon>Bacteria</taxon>
        <taxon>Pseudomonadati</taxon>
        <taxon>Nitrospirota</taxon>
        <taxon>Nitrospiria</taxon>
        <taxon>Nitrospirales</taxon>
        <taxon>Nitrospiraceae</taxon>
        <taxon>Leptospirillum</taxon>
    </lineage>
</organism>
<evidence type="ECO:0000256" key="11">
    <source>
        <dbReference type="RuleBase" id="RU003691"/>
    </source>
</evidence>
<dbReference type="SUPFAM" id="SSF51905">
    <property type="entry name" value="FAD/NAD(P)-binding domain"/>
    <property type="match status" value="1"/>
</dbReference>
<dbReference type="InterPro" id="IPR004099">
    <property type="entry name" value="Pyr_nucl-diS_OxRdtase_dimer"/>
</dbReference>
<evidence type="ECO:0000256" key="7">
    <source>
        <dbReference type="ARBA" id="ARBA00023284"/>
    </source>
</evidence>
<evidence type="ECO:0000256" key="6">
    <source>
        <dbReference type="ARBA" id="ARBA00023157"/>
    </source>
</evidence>
<keyword evidence="3 9" id="KW-0274">FAD</keyword>
<dbReference type="Pfam" id="PF02852">
    <property type="entry name" value="Pyr_redox_dim"/>
    <property type="match status" value="1"/>
</dbReference>
<evidence type="ECO:0000256" key="4">
    <source>
        <dbReference type="ARBA" id="ARBA00022857"/>
    </source>
</evidence>
<reference evidence="15" key="2">
    <citation type="submission" date="2012-03" db="EMBL/GenBank/DDBJ databases">
        <title>The complete genome sequence of the pioneer microbe on fresh volcanic deposit, Leptospirillum ferrooxidans strain C2-3.</title>
        <authorList>
            <person name="Fujimura R."/>
            <person name="Sato Y."/>
            <person name="Nishizawa T."/>
            <person name="Nanba K."/>
            <person name="Oshima K."/>
            <person name="Hattori M."/>
            <person name="Kamijo T."/>
            <person name="Ohta H."/>
        </authorList>
    </citation>
    <scope>NUCLEOTIDE SEQUENCE [LARGE SCALE GENOMIC DNA]</scope>
    <source>
        <strain evidence="15">C2-3</strain>
    </source>
</reference>
<feature type="binding site" evidence="9">
    <location>
        <position position="319"/>
    </location>
    <ligand>
        <name>FAD</name>
        <dbReference type="ChEBI" id="CHEBI:57692"/>
    </ligand>
</feature>
<dbReference type="PRINTS" id="PR00411">
    <property type="entry name" value="PNDRDTASEI"/>
</dbReference>
<keyword evidence="4" id="KW-0521">NADP</keyword>
<evidence type="ECO:0000256" key="3">
    <source>
        <dbReference type="ARBA" id="ARBA00022827"/>
    </source>
</evidence>
<dbReference type="FunFam" id="3.30.390.30:FF:000001">
    <property type="entry name" value="Dihydrolipoyl dehydrogenase"/>
    <property type="match status" value="1"/>
</dbReference>
<dbReference type="InterPro" id="IPR016156">
    <property type="entry name" value="FAD/NAD-linked_Rdtase_dimer_sf"/>
</dbReference>
<dbReference type="AlphaFoldDB" id="I0IME2"/>
<evidence type="ECO:0000256" key="8">
    <source>
        <dbReference type="PIRSR" id="PIRSR000350-2"/>
    </source>
</evidence>
<dbReference type="eggNOG" id="COG1249">
    <property type="taxonomic scope" value="Bacteria"/>
</dbReference>
<keyword evidence="15" id="KW-1185">Reference proteome</keyword>
<feature type="binding site" evidence="9">
    <location>
        <begin position="188"/>
        <end position="195"/>
    </location>
    <ligand>
        <name>NAD(+)</name>
        <dbReference type="ChEBI" id="CHEBI:57540"/>
    </ligand>
</feature>
<dbReference type="Gene3D" id="3.50.50.60">
    <property type="entry name" value="FAD/NAD(P)-binding domain"/>
    <property type="match status" value="2"/>
</dbReference>
<evidence type="ECO:0000256" key="2">
    <source>
        <dbReference type="ARBA" id="ARBA00022630"/>
    </source>
</evidence>
<dbReference type="GO" id="GO:0016668">
    <property type="term" value="F:oxidoreductase activity, acting on a sulfur group of donors, NAD(P) as acceptor"/>
    <property type="evidence" value="ECO:0007669"/>
    <property type="project" value="InterPro"/>
</dbReference>
<reference evidence="14 15" key="1">
    <citation type="journal article" date="2012" name="J. Bacteriol.">
        <title>Complete Genome Sequence of Leptospirillum ferrooxidans Strain C2-3, Isolated from a Fresh Volcanic Ash Deposit on the Island of Miyake, Japan.</title>
        <authorList>
            <person name="Fujimura R."/>
            <person name="Sato Y."/>
            <person name="Nishizawa T."/>
            <person name="Oshima K."/>
            <person name="Kim S.-W."/>
            <person name="Hattori M."/>
            <person name="Kamijo T."/>
            <person name="Ohta H."/>
        </authorList>
    </citation>
    <scope>NUCLEOTIDE SEQUENCE [LARGE SCALE GENOMIC DNA]</scope>
    <source>
        <strain evidence="14 15">C2-3</strain>
    </source>
</reference>
<feature type="active site" description="Proton acceptor" evidence="8">
    <location>
        <position position="452"/>
    </location>
</feature>
<sequence>MDKMTESNHIPYKTEILVIGGGSAGRYAAKAAARKGAQVMLVDPGPFGGLCILKGCMPSKALLRSAHVRHLIVSELPELGLRLSGGQVDLDMNYIVDSKDRMIQDFADDALQGILNNPSITLVEGLFHFTGTHEGLISGRPVTFQKAIIASGTRIRLPHINGLESEDIMTSDDILETRILPKKVVVIGTGPVGLELGQYLHNMGSEVTILNINPEWGHGLDRVISEAYLDALRARGLSIQMGITNEWVDRTPEGPTLHYTHEGIEKSVPFERLLSAIGRIPDTHSLDLEAAGIKTAEKGIIKVLPTLQTTNPDIYAAGDVTGILPVLNVATFQGEMAGENATRKSPLPIPEPPVPIAIFTDPEYARSGLSESEAVFKGHSVVTGRIPFTDLGKAIVYRRTDGWLKIVANESDHKILGAEMFGPGASDLIHVIHVAIALGATLDDYQKILHIHPTFAEIFKYLIDEMTDAI</sequence>
<gene>
    <name evidence="14" type="ordered locus">LFE_0726</name>
</gene>
<keyword evidence="9" id="KW-0547">Nucleotide-binding</keyword>
<dbReference type="Gene3D" id="3.30.390.30">
    <property type="match status" value="1"/>
</dbReference>